<dbReference type="Proteomes" id="UP001337580">
    <property type="component" value="Chromosome"/>
</dbReference>
<sequence length="290" mass="33021">MENFRIVTDSCSDMDYKLSQQYNIDVVSLKYSSDEFFFDDPVGIERETKLNEFYDKIKKNQRFKTSQINPEEFLDIFRSYLKNGTDLLFILCSSGLSGTYNSAKIAAKEILESYPERRIIVIDSGCASLGLGLLVIEAAKKRDENYSMEEIAEYIDNIKTKVNHLAILSDLNYLKSGGRISPTVAFFGNILGMKPIVSVDKKDGRLYLHSKQRGMNRALNFLIEELKKEDFKGKPQTIYLTYNKEGTEKDVENGLKWEFNVPIIKSKLSATISSHTGLGTVAIFYKKLSI</sequence>
<evidence type="ECO:0000313" key="3">
    <source>
        <dbReference type="EMBL" id="BED91828.1"/>
    </source>
</evidence>
<reference evidence="3" key="1">
    <citation type="journal article" date="2023" name="ISME J.">
        <title>Emergence of putative energy parasites within Clostridia revealed by genome analysis of a novel endosymbiotic clade.</title>
        <authorList>
            <person name="Takahashi K."/>
            <person name="Kuwahara H."/>
            <person name="Horikawa Y."/>
            <person name="Izawa K."/>
            <person name="Kato D."/>
            <person name="Inagaki T."/>
            <person name="Yuki M."/>
            <person name="Ohkuma M."/>
            <person name="Hongoh Y."/>
        </authorList>
    </citation>
    <scope>NUCLEOTIDE SEQUENCE</scope>
    <source>
        <strain evidence="3">CfP3-15</strain>
    </source>
</reference>
<dbReference type="InterPro" id="IPR003797">
    <property type="entry name" value="DegV"/>
</dbReference>
<dbReference type="KEGG" id="ips:CfP315_0360"/>
<evidence type="ECO:0000256" key="1">
    <source>
        <dbReference type="ARBA" id="ARBA00003238"/>
    </source>
</evidence>
<dbReference type="PANTHER" id="PTHR33434:SF3">
    <property type="entry name" value="DEGV DOMAIN-CONTAINING PROTEIN YITS"/>
    <property type="match status" value="1"/>
</dbReference>
<evidence type="ECO:0000256" key="2">
    <source>
        <dbReference type="ARBA" id="ARBA00023121"/>
    </source>
</evidence>
<dbReference type="Gene3D" id="3.40.50.10170">
    <property type="match status" value="1"/>
</dbReference>
<dbReference type="PANTHER" id="PTHR33434">
    <property type="entry name" value="DEGV DOMAIN-CONTAINING PROTEIN DR_1986-RELATED"/>
    <property type="match status" value="1"/>
</dbReference>
<dbReference type="PROSITE" id="PS51482">
    <property type="entry name" value="DEGV"/>
    <property type="match status" value="1"/>
</dbReference>
<organism evidence="3">
    <name type="scientific">Candidatus Improbicoccus pseudotrichonymphae</name>
    <dbReference type="NCBI Taxonomy" id="3033792"/>
    <lineage>
        <taxon>Bacteria</taxon>
        <taxon>Bacillati</taxon>
        <taxon>Bacillota</taxon>
        <taxon>Clostridia</taxon>
        <taxon>Candidatus Improbicoccus</taxon>
    </lineage>
</organism>
<dbReference type="Pfam" id="PF02645">
    <property type="entry name" value="DegV"/>
    <property type="match status" value="1"/>
</dbReference>
<dbReference type="AlphaFoldDB" id="A0AA48KWY6"/>
<dbReference type="EMBL" id="AP027924">
    <property type="protein sequence ID" value="BED91828.1"/>
    <property type="molecule type" value="Genomic_DNA"/>
</dbReference>
<accession>A0AA48KWY6</accession>
<proteinExistence type="predicted"/>
<comment type="function">
    <text evidence="1">May bind long-chain fatty acids, such as palmitate, and may play a role in lipid transport or fatty acid metabolism.</text>
</comment>
<dbReference type="NCBIfam" id="TIGR00762">
    <property type="entry name" value="DegV"/>
    <property type="match status" value="1"/>
</dbReference>
<dbReference type="Gene3D" id="3.30.1180.10">
    <property type="match status" value="1"/>
</dbReference>
<gene>
    <name evidence="3" type="ORF">CfP315_0360</name>
</gene>
<protein>
    <submittedName>
        <fullName evidence="3">DegV family protein</fullName>
    </submittedName>
</protein>
<keyword evidence="2" id="KW-0446">Lipid-binding</keyword>
<dbReference type="GO" id="GO:0008289">
    <property type="term" value="F:lipid binding"/>
    <property type="evidence" value="ECO:0007669"/>
    <property type="project" value="UniProtKB-KW"/>
</dbReference>
<dbReference type="InterPro" id="IPR050270">
    <property type="entry name" value="DegV_domain_contain"/>
</dbReference>
<name>A0AA48KWY6_9FIRM</name>
<dbReference type="InterPro" id="IPR043168">
    <property type="entry name" value="DegV_C"/>
</dbReference>
<dbReference type="SUPFAM" id="SSF82549">
    <property type="entry name" value="DAK1/DegV-like"/>
    <property type="match status" value="1"/>
</dbReference>